<dbReference type="FunFam" id="1.25.40.420:FF:000001">
    <property type="entry name" value="Kelch-like family member 12"/>
    <property type="match status" value="1"/>
</dbReference>
<protein>
    <submittedName>
        <fullName evidence="5">Kelch-like protein 10</fullName>
    </submittedName>
</protein>
<dbReference type="AlphaFoldDB" id="A0A1W0WA38"/>
<organism evidence="5 6">
    <name type="scientific">Hypsibius exemplaris</name>
    <name type="common">Freshwater tardigrade</name>
    <dbReference type="NCBI Taxonomy" id="2072580"/>
    <lineage>
        <taxon>Eukaryota</taxon>
        <taxon>Metazoa</taxon>
        <taxon>Ecdysozoa</taxon>
        <taxon>Tardigrada</taxon>
        <taxon>Eutardigrada</taxon>
        <taxon>Parachela</taxon>
        <taxon>Hypsibioidea</taxon>
        <taxon>Hypsibiidae</taxon>
        <taxon>Hypsibius</taxon>
    </lineage>
</organism>
<dbReference type="Gene3D" id="1.25.40.420">
    <property type="match status" value="1"/>
</dbReference>
<dbReference type="SUPFAM" id="SSF54695">
    <property type="entry name" value="POZ domain"/>
    <property type="match status" value="1"/>
</dbReference>
<proteinExistence type="predicted"/>
<dbReference type="SMART" id="SM00612">
    <property type="entry name" value="Kelch"/>
    <property type="match status" value="6"/>
</dbReference>
<name>A0A1W0WA38_HYPEX</name>
<dbReference type="Gene3D" id="2.120.10.80">
    <property type="entry name" value="Kelch-type beta propeller"/>
    <property type="match status" value="1"/>
</dbReference>
<dbReference type="Gene3D" id="3.30.710.10">
    <property type="entry name" value="Potassium Channel Kv1.1, Chain A"/>
    <property type="match status" value="1"/>
</dbReference>
<dbReference type="PROSITE" id="PS50097">
    <property type="entry name" value="BTB"/>
    <property type="match status" value="1"/>
</dbReference>
<dbReference type="EMBL" id="MTYJ01000155">
    <property type="protein sequence ID" value="OQV12033.1"/>
    <property type="molecule type" value="Genomic_DNA"/>
</dbReference>
<evidence type="ECO:0000256" key="2">
    <source>
        <dbReference type="ARBA" id="ARBA00022737"/>
    </source>
</evidence>
<keyword evidence="1" id="KW-0880">Kelch repeat</keyword>
<dbReference type="InterPro" id="IPR017096">
    <property type="entry name" value="BTB-kelch_protein"/>
</dbReference>
<dbReference type="InterPro" id="IPR000210">
    <property type="entry name" value="BTB/POZ_dom"/>
</dbReference>
<evidence type="ECO:0000313" key="5">
    <source>
        <dbReference type="EMBL" id="OQV12033.1"/>
    </source>
</evidence>
<evidence type="ECO:0000256" key="3">
    <source>
        <dbReference type="SAM" id="MobiDB-lite"/>
    </source>
</evidence>
<dbReference type="InterPro" id="IPR015915">
    <property type="entry name" value="Kelch-typ_b-propeller"/>
</dbReference>
<dbReference type="Pfam" id="PF01344">
    <property type="entry name" value="Kelch_1"/>
    <property type="match status" value="2"/>
</dbReference>
<dbReference type="PIRSF" id="PIRSF037037">
    <property type="entry name" value="Kelch-like_protein_gigaxonin"/>
    <property type="match status" value="1"/>
</dbReference>
<feature type="compositionally biased region" description="Acidic residues" evidence="3">
    <location>
        <begin position="635"/>
        <end position="645"/>
    </location>
</feature>
<sequence>MSSLLGQRRYDLSQKYSSEALELLNDMRKMGQLCDAELVLVDGALKVHRAILSSCSPYFRALFTTTLRPAPMNDRGDRWVTNIQGITKEFMEVLVDYAYTRRAAINAENVQDAMVAADMFCMIGLLNATVDFMRDHIEPENSIDVHRFADAIGIPELKFYSLKYLLQNFMEIRKTASFNNLSVDELIELLKHDMLNVSKEEDAWDSIVQWINVDCENRKKCIIQILPALRAGLITSQFFMEKIKSSPFVKEYDNECKPVIIAALKFIYDLDLNKNPEQDPNDVYITRARAPHEIMFAMGGWSGGSPTNLVECYDCRADRWIRTSVGDRSGPRAYHGLATLNGLIYTIGGFDGISYFNTCRAFDPSTRSWLEISPMQTRRCYVSVISVKGHLYAMGGYDGESRQARQATVERYSPRKNQWRFVAPMNSQRSDGSSCIMDDKIYMVGGFNGQECLQSAEIYDPVADTWEFIQPMRNRRSGVGACALNGCIYAIGGFNGVARMLSGEKYNPATNQWTAIKDMLNPRSNYAIQLLDNKIFAVGGFNGVTTIVNVECYDEKSNDWEECASMSLFRSALSACVVGNIPNIGSFIERPSIDAYVPKSLQGAVLKEEDSLMVIEPPRDTEDDNDTEQGHLADIDSDVDMEEVL</sequence>
<dbReference type="OrthoDB" id="191037at2759"/>
<dbReference type="SUPFAM" id="SSF50965">
    <property type="entry name" value="Galactose oxidase, central domain"/>
    <property type="match status" value="1"/>
</dbReference>
<comment type="caution">
    <text evidence="5">The sequence shown here is derived from an EMBL/GenBank/DDBJ whole genome shotgun (WGS) entry which is preliminary data.</text>
</comment>
<dbReference type="SMART" id="SM00875">
    <property type="entry name" value="BACK"/>
    <property type="match status" value="1"/>
</dbReference>
<dbReference type="Proteomes" id="UP000192578">
    <property type="component" value="Unassembled WGS sequence"/>
</dbReference>
<keyword evidence="2" id="KW-0677">Repeat</keyword>
<dbReference type="InterPro" id="IPR011043">
    <property type="entry name" value="Gal_Oxase/kelch_b-propeller"/>
</dbReference>
<dbReference type="PANTHER" id="PTHR45632:SF3">
    <property type="entry name" value="KELCH-LIKE PROTEIN 32"/>
    <property type="match status" value="1"/>
</dbReference>
<accession>A0A1W0WA38</accession>
<dbReference type="Pfam" id="PF07707">
    <property type="entry name" value="BACK"/>
    <property type="match status" value="1"/>
</dbReference>
<evidence type="ECO:0000259" key="4">
    <source>
        <dbReference type="PROSITE" id="PS50097"/>
    </source>
</evidence>
<feature type="region of interest" description="Disordered" evidence="3">
    <location>
        <begin position="616"/>
        <end position="645"/>
    </location>
</feature>
<dbReference type="PANTHER" id="PTHR45632">
    <property type="entry name" value="LD33804P"/>
    <property type="match status" value="1"/>
</dbReference>
<keyword evidence="6" id="KW-1185">Reference proteome</keyword>
<evidence type="ECO:0000256" key="1">
    <source>
        <dbReference type="ARBA" id="ARBA00022441"/>
    </source>
</evidence>
<evidence type="ECO:0000313" key="6">
    <source>
        <dbReference type="Proteomes" id="UP000192578"/>
    </source>
</evidence>
<dbReference type="Pfam" id="PF00651">
    <property type="entry name" value="BTB"/>
    <property type="match status" value="1"/>
</dbReference>
<dbReference type="SMART" id="SM00225">
    <property type="entry name" value="BTB"/>
    <property type="match status" value="1"/>
</dbReference>
<gene>
    <name evidence="5" type="ORF">BV898_13683</name>
</gene>
<feature type="domain" description="BTB" evidence="4">
    <location>
        <begin position="34"/>
        <end position="107"/>
    </location>
</feature>
<dbReference type="InterPro" id="IPR011705">
    <property type="entry name" value="BACK"/>
</dbReference>
<dbReference type="InterPro" id="IPR006652">
    <property type="entry name" value="Kelch_1"/>
</dbReference>
<dbReference type="Pfam" id="PF24681">
    <property type="entry name" value="Kelch_KLHDC2_KLHL20_DRC7"/>
    <property type="match status" value="1"/>
</dbReference>
<reference evidence="6" key="1">
    <citation type="submission" date="2017-01" db="EMBL/GenBank/DDBJ databases">
        <title>Comparative genomics of anhydrobiosis in the tardigrade Hypsibius dujardini.</title>
        <authorList>
            <person name="Yoshida Y."/>
            <person name="Koutsovoulos G."/>
            <person name="Laetsch D."/>
            <person name="Stevens L."/>
            <person name="Kumar S."/>
            <person name="Horikawa D."/>
            <person name="Ishino K."/>
            <person name="Komine S."/>
            <person name="Tomita M."/>
            <person name="Blaxter M."/>
            <person name="Arakawa K."/>
        </authorList>
    </citation>
    <scope>NUCLEOTIDE SEQUENCE [LARGE SCALE GENOMIC DNA]</scope>
    <source>
        <strain evidence="6">Z151</strain>
    </source>
</reference>
<dbReference type="InterPro" id="IPR011333">
    <property type="entry name" value="SKP1/BTB/POZ_sf"/>
</dbReference>